<accession>A0ACC2G8E9</accession>
<proteinExistence type="predicted"/>
<gene>
    <name evidence="1" type="ORF">DPEC_G00200110</name>
</gene>
<keyword evidence="2" id="KW-1185">Reference proteome</keyword>
<reference evidence="1" key="1">
    <citation type="submission" date="2021-05" db="EMBL/GenBank/DDBJ databases">
        <authorList>
            <person name="Pan Q."/>
            <person name="Jouanno E."/>
            <person name="Zahm M."/>
            <person name="Klopp C."/>
            <person name="Cabau C."/>
            <person name="Louis A."/>
            <person name="Berthelot C."/>
            <person name="Parey E."/>
            <person name="Roest Crollius H."/>
            <person name="Montfort J."/>
            <person name="Robinson-Rechavi M."/>
            <person name="Bouchez O."/>
            <person name="Lampietro C."/>
            <person name="Lopez Roques C."/>
            <person name="Donnadieu C."/>
            <person name="Postlethwait J."/>
            <person name="Bobe J."/>
            <person name="Dillon D."/>
            <person name="Chandos A."/>
            <person name="von Hippel F."/>
            <person name="Guiguen Y."/>
        </authorList>
    </citation>
    <scope>NUCLEOTIDE SEQUENCE</scope>
    <source>
        <strain evidence="1">YG-Jan2019</strain>
    </source>
</reference>
<comment type="caution">
    <text evidence="1">The sequence shown here is derived from an EMBL/GenBank/DDBJ whole genome shotgun (WGS) entry which is preliminary data.</text>
</comment>
<name>A0ACC2G8E9_DALPE</name>
<dbReference type="EMBL" id="CM055743">
    <property type="protein sequence ID" value="KAJ7999984.1"/>
    <property type="molecule type" value="Genomic_DNA"/>
</dbReference>
<protein>
    <submittedName>
        <fullName evidence="1">Uncharacterized protein</fullName>
    </submittedName>
</protein>
<evidence type="ECO:0000313" key="1">
    <source>
        <dbReference type="EMBL" id="KAJ7999984.1"/>
    </source>
</evidence>
<organism evidence="1 2">
    <name type="scientific">Dallia pectoralis</name>
    <name type="common">Alaska blackfish</name>
    <dbReference type="NCBI Taxonomy" id="75939"/>
    <lineage>
        <taxon>Eukaryota</taxon>
        <taxon>Metazoa</taxon>
        <taxon>Chordata</taxon>
        <taxon>Craniata</taxon>
        <taxon>Vertebrata</taxon>
        <taxon>Euteleostomi</taxon>
        <taxon>Actinopterygii</taxon>
        <taxon>Neopterygii</taxon>
        <taxon>Teleostei</taxon>
        <taxon>Protacanthopterygii</taxon>
        <taxon>Esociformes</taxon>
        <taxon>Umbridae</taxon>
        <taxon>Dallia</taxon>
    </lineage>
</organism>
<dbReference type="Proteomes" id="UP001157502">
    <property type="component" value="Chromosome 16"/>
</dbReference>
<evidence type="ECO:0000313" key="2">
    <source>
        <dbReference type="Proteomes" id="UP001157502"/>
    </source>
</evidence>
<sequence length="117" mass="12656">MLSFKQGHRKNGSLKRLKRGIPVAVDALARGPRQRGSAHVWVASSAAPRDRRAPRGVAGAQTRQWRPKWTLHPGLCGGKGSGLCGGPRLKKVPRLTWGHGAKTGALGLRRPVPPFLY</sequence>